<evidence type="ECO:0000313" key="2">
    <source>
        <dbReference type="EMBL" id="CAD2217052.1"/>
    </source>
</evidence>
<dbReference type="Proteomes" id="UP000515908">
    <property type="component" value="Chromosome 08"/>
</dbReference>
<organism evidence="2 3">
    <name type="scientific">Angomonas deanei</name>
    <dbReference type="NCBI Taxonomy" id="59799"/>
    <lineage>
        <taxon>Eukaryota</taxon>
        <taxon>Discoba</taxon>
        <taxon>Euglenozoa</taxon>
        <taxon>Kinetoplastea</taxon>
        <taxon>Metakinetoplastina</taxon>
        <taxon>Trypanosomatida</taxon>
        <taxon>Trypanosomatidae</taxon>
        <taxon>Strigomonadinae</taxon>
        <taxon>Angomonas</taxon>
    </lineage>
</organism>
<dbReference type="VEuPathDB" id="TriTrypDB:ADEAN_000453000"/>
<accession>S9VNU3</accession>
<evidence type="ECO:0000256" key="1">
    <source>
        <dbReference type="SAM" id="MobiDB-lite"/>
    </source>
</evidence>
<feature type="compositionally biased region" description="Basic and acidic residues" evidence="1">
    <location>
        <begin position="184"/>
        <end position="193"/>
    </location>
</feature>
<protein>
    <submittedName>
        <fullName evidence="2">Uncharacterized protein</fullName>
    </submittedName>
</protein>
<name>S9VNU3_9TRYP</name>
<dbReference type="EMBL" id="LR877152">
    <property type="protein sequence ID" value="CAD2217052.1"/>
    <property type="molecule type" value="Genomic_DNA"/>
</dbReference>
<feature type="region of interest" description="Disordered" evidence="1">
    <location>
        <begin position="179"/>
        <end position="203"/>
    </location>
</feature>
<evidence type="ECO:0000313" key="3">
    <source>
        <dbReference type="Proteomes" id="UP000515908"/>
    </source>
</evidence>
<reference evidence="2 3" key="1">
    <citation type="submission" date="2020-08" db="EMBL/GenBank/DDBJ databases">
        <authorList>
            <person name="Newling K."/>
            <person name="Davey J."/>
            <person name="Forrester S."/>
        </authorList>
    </citation>
    <scope>NUCLEOTIDE SEQUENCE [LARGE SCALE GENOMIC DNA]</scope>
    <source>
        <strain evidence="3">Crithidia deanei Carvalho (ATCC PRA-265)</strain>
    </source>
</reference>
<dbReference type="OrthoDB" id="273155at2759"/>
<dbReference type="AlphaFoldDB" id="S9VNU3"/>
<sequence>MATLPKLSKEQMYEVVNALLKHMNTAEYVTALKASATSEPVPKSEDELIDRIETVQAAYFTTTYSEEVSKNTIATKLPATAFPLDGAAVLSQIRLAVKTFPDNETEVLITKLATMVENQLMMLAATVPQLSHLQQQLNGGGGHGHSHGGQPCNHQHGAPPILNSPQSEAMMKMAVQSLSPAQRETLDRVEKTMKGGSPPKPEDMREMFMIQQQIMAFMRTMEKFSAPPKKK</sequence>
<proteinExistence type="predicted"/>
<feature type="region of interest" description="Disordered" evidence="1">
    <location>
        <begin position="134"/>
        <end position="164"/>
    </location>
</feature>
<gene>
    <name evidence="2" type="ORF">ADEAN_000453000</name>
</gene>
<keyword evidence="3" id="KW-1185">Reference proteome</keyword>